<evidence type="ECO:0000313" key="2">
    <source>
        <dbReference type="EMBL" id="TSJ40502.1"/>
    </source>
</evidence>
<sequence>MKNQILIKLFVVTAFVTALVLIFSQDQAQPSNKVETISRDQVNKAVQTLSAMVTDQNFQTFGLTSVGQLRSLKAGKQYNKFMIGLDDIKKYTAGQDVQAIVKPLAAIEVPLVDESGKIQTAIEFVKNKDKWETAGFGLSSDLAAVRSVQANRSDTSRSNVSLIRIPALRTRFIGVSSPSGLNFIVLENNESLGFRQGATIAAKDAILKLVSVAKLYNGLPD</sequence>
<accession>A0A556MKU6</accession>
<organism evidence="2 3">
    <name type="scientific">Mucilaginibacter corticis</name>
    <dbReference type="NCBI Taxonomy" id="2597670"/>
    <lineage>
        <taxon>Bacteria</taxon>
        <taxon>Pseudomonadati</taxon>
        <taxon>Bacteroidota</taxon>
        <taxon>Sphingobacteriia</taxon>
        <taxon>Sphingobacteriales</taxon>
        <taxon>Sphingobacteriaceae</taxon>
        <taxon>Mucilaginibacter</taxon>
    </lineage>
</organism>
<evidence type="ECO:0000313" key="3">
    <source>
        <dbReference type="Proteomes" id="UP000318733"/>
    </source>
</evidence>
<dbReference type="EMBL" id="VLPK01000002">
    <property type="protein sequence ID" value="TSJ40502.1"/>
    <property type="molecule type" value="Genomic_DNA"/>
</dbReference>
<feature type="chain" id="PRO_5022009103" evidence="1">
    <location>
        <begin position="29"/>
        <end position="221"/>
    </location>
</feature>
<keyword evidence="3" id="KW-1185">Reference proteome</keyword>
<dbReference type="Proteomes" id="UP000318733">
    <property type="component" value="Unassembled WGS sequence"/>
</dbReference>
<feature type="signal peptide" evidence="1">
    <location>
        <begin position="1"/>
        <end position="28"/>
    </location>
</feature>
<protein>
    <submittedName>
        <fullName evidence="2">Uncharacterized protein</fullName>
    </submittedName>
</protein>
<dbReference type="RefSeq" id="WP_144248540.1">
    <property type="nucleotide sequence ID" value="NZ_VLPK01000002.1"/>
</dbReference>
<proteinExistence type="predicted"/>
<evidence type="ECO:0000256" key="1">
    <source>
        <dbReference type="SAM" id="SignalP"/>
    </source>
</evidence>
<name>A0A556MKU6_9SPHI</name>
<comment type="caution">
    <text evidence="2">The sequence shown here is derived from an EMBL/GenBank/DDBJ whole genome shotgun (WGS) entry which is preliminary data.</text>
</comment>
<reference evidence="2 3" key="1">
    <citation type="submission" date="2019-07" db="EMBL/GenBank/DDBJ databases">
        <authorList>
            <person name="Huq M.A."/>
        </authorList>
    </citation>
    <scope>NUCLEOTIDE SEQUENCE [LARGE SCALE GENOMIC DNA]</scope>
    <source>
        <strain evidence="2 3">MAH-19</strain>
    </source>
</reference>
<keyword evidence="1" id="KW-0732">Signal</keyword>
<gene>
    <name evidence="2" type="ORF">FO440_12160</name>
</gene>
<dbReference type="AlphaFoldDB" id="A0A556MKU6"/>